<accession>A0A084VZH1</accession>
<dbReference type="Proteomes" id="UP000030765">
    <property type="component" value="Unassembled WGS sequence"/>
</dbReference>
<sequence>MTDSRMSLFRSCKMQWDGAGRCEITPRVCGAIAFGLEPSFRAEVFLFGATAVAKGETESETQTETNNIRMEEGGCGA</sequence>
<dbReference type="EnsemblMetazoa" id="ASIC011161-RA">
    <property type="protein sequence ID" value="ASIC011161-PA"/>
    <property type="gene ID" value="ASIC011161"/>
</dbReference>
<reference evidence="2 4" key="1">
    <citation type="journal article" date="2014" name="BMC Genomics">
        <title>Genome sequence of Anopheles sinensis provides insight into genetics basis of mosquito competence for malaria parasites.</title>
        <authorList>
            <person name="Zhou D."/>
            <person name="Zhang D."/>
            <person name="Ding G."/>
            <person name="Shi L."/>
            <person name="Hou Q."/>
            <person name="Ye Y."/>
            <person name="Xu Y."/>
            <person name="Zhou H."/>
            <person name="Xiong C."/>
            <person name="Li S."/>
            <person name="Yu J."/>
            <person name="Hong S."/>
            <person name="Yu X."/>
            <person name="Zou P."/>
            <person name="Chen C."/>
            <person name="Chang X."/>
            <person name="Wang W."/>
            <person name="Lv Y."/>
            <person name="Sun Y."/>
            <person name="Ma L."/>
            <person name="Shen B."/>
            <person name="Zhu C."/>
        </authorList>
    </citation>
    <scope>NUCLEOTIDE SEQUENCE [LARGE SCALE GENOMIC DNA]</scope>
</reference>
<evidence type="ECO:0000313" key="4">
    <source>
        <dbReference type="Proteomes" id="UP000030765"/>
    </source>
</evidence>
<name>A0A084VZH1_ANOSI</name>
<dbReference type="AlphaFoldDB" id="A0A084VZH1"/>
<evidence type="ECO:0000313" key="3">
    <source>
        <dbReference type="EnsemblMetazoa" id="ASIC011161-PA"/>
    </source>
</evidence>
<dbReference type="EMBL" id="ATLV01018803">
    <property type="status" value="NOT_ANNOTATED_CDS"/>
    <property type="molecule type" value="Genomic_DNA"/>
</dbReference>
<organism evidence="2">
    <name type="scientific">Anopheles sinensis</name>
    <name type="common">Mosquito</name>
    <dbReference type="NCBI Taxonomy" id="74873"/>
    <lineage>
        <taxon>Eukaryota</taxon>
        <taxon>Metazoa</taxon>
        <taxon>Ecdysozoa</taxon>
        <taxon>Arthropoda</taxon>
        <taxon>Hexapoda</taxon>
        <taxon>Insecta</taxon>
        <taxon>Pterygota</taxon>
        <taxon>Neoptera</taxon>
        <taxon>Endopterygota</taxon>
        <taxon>Diptera</taxon>
        <taxon>Nematocera</taxon>
        <taxon>Culicoidea</taxon>
        <taxon>Culicidae</taxon>
        <taxon>Anophelinae</taxon>
        <taxon>Anopheles</taxon>
    </lineage>
</organism>
<proteinExistence type="predicted"/>
<keyword evidence="4" id="KW-1185">Reference proteome</keyword>
<evidence type="ECO:0000313" key="2">
    <source>
        <dbReference type="EMBL" id="KFB43365.1"/>
    </source>
</evidence>
<dbReference type="VEuPathDB" id="VectorBase:ASIC011161"/>
<dbReference type="EMBL" id="KE525248">
    <property type="protein sequence ID" value="KFB43365.1"/>
    <property type="molecule type" value="Genomic_DNA"/>
</dbReference>
<gene>
    <name evidence="2" type="ORF">ZHAS_00011161</name>
</gene>
<protein>
    <submittedName>
        <fullName evidence="2 3">ABC transporter permease</fullName>
    </submittedName>
</protein>
<evidence type="ECO:0000256" key="1">
    <source>
        <dbReference type="SAM" id="MobiDB-lite"/>
    </source>
</evidence>
<feature type="region of interest" description="Disordered" evidence="1">
    <location>
        <begin position="56"/>
        <end position="77"/>
    </location>
</feature>
<reference evidence="3" key="2">
    <citation type="submission" date="2020-05" db="UniProtKB">
        <authorList>
            <consortium name="EnsemblMetazoa"/>
        </authorList>
    </citation>
    <scope>IDENTIFICATION</scope>
</reference>